<dbReference type="EMBL" id="AP011639">
    <property type="protein sequence ID" value="BAL52785.1"/>
    <property type="molecule type" value="Genomic_DNA"/>
</dbReference>
<feature type="region of interest" description="Disordered" evidence="1">
    <location>
        <begin position="103"/>
        <end position="154"/>
    </location>
</feature>
<organism evidence="2">
    <name type="scientific">uncultured Acidobacteriota bacterium</name>
    <dbReference type="NCBI Taxonomy" id="171953"/>
    <lineage>
        <taxon>Bacteria</taxon>
        <taxon>Pseudomonadati</taxon>
        <taxon>Acidobacteriota</taxon>
        <taxon>environmental samples</taxon>
    </lineage>
</organism>
<protein>
    <submittedName>
        <fullName evidence="2">Uncharacterized protein</fullName>
    </submittedName>
</protein>
<gene>
    <name evidence="2" type="ORF">HGMM_F03C01C26</name>
</gene>
<proteinExistence type="predicted"/>
<evidence type="ECO:0000313" key="2">
    <source>
        <dbReference type="EMBL" id="BAL52785.1"/>
    </source>
</evidence>
<reference evidence="2" key="1">
    <citation type="journal article" date="2005" name="Environ. Microbiol.">
        <title>Genetic and functional properties of uncultivated thermophilic crenarchaeotes from a subsurface gold mine as revealed by analysis of genome fragments.</title>
        <authorList>
            <person name="Nunoura T."/>
            <person name="Hirayama H."/>
            <person name="Takami H."/>
            <person name="Oida H."/>
            <person name="Nishi S."/>
            <person name="Shimamura S."/>
            <person name="Suzuki Y."/>
            <person name="Inagaki F."/>
            <person name="Takai K."/>
            <person name="Nealson K.H."/>
            <person name="Horikoshi K."/>
        </authorList>
    </citation>
    <scope>NUCLEOTIDE SEQUENCE</scope>
</reference>
<name>H5S9E9_9BACT</name>
<dbReference type="AlphaFoldDB" id="H5S9E9"/>
<sequence>MLLGMVIAAQRAVIPAGTEFVAELEEDLDTRLIGEEGQFVLRLAQTILVGGREVLPRGARILGVARAEQDEEGNFSTLVVHFREVSLGARALPIALRVKALEPPPPPKEMVPAETTGGEPRRGPRIEVSGGISIRRIPDPGIPEGKPSRRGLRRESVELMKVSTRESGATEITLPGEDISLRPGTRFRLVLSQDLEIR</sequence>
<accession>H5S9E9</accession>
<reference evidence="2" key="2">
    <citation type="journal article" date="2012" name="PLoS ONE">
        <title>A Deeply Branching Thermophilic Bacterium with an Ancient Acetyl-CoA Pathway Dominates a Subsurface Ecosystem.</title>
        <authorList>
            <person name="Takami H."/>
            <person name="Noguchi H."/>
            <person name="Takaki Y."/>
            <person name="Uchiyama I."/>
            <person name="Toyoda A."/>
            <person name="Nishi S."/>
            <person name="Chee G.-J."/>
            <person name="Arai W."/>
            <person name="Nunoura T."/>
            <person name="Itoh T."/>
            <person name="Hattori M."/>
            <person name="Takai K."/>
        </authorList>
    </citation>
    <scope>NUCLEOTIDE SEQUENCE</scope>
</reference>
<evidence type="ECO:0000256" key="1">
    <source>
        <dbReference type="SAM" id="MobiDB-lite"/>
    </source>
</evidence>